<dbReference type="InterPro" id="IPR044668">
    <property type="entry name" value="PuuD-like"/>
</dbReference>
<reference evidence="2" key="1">
    <citation type="submission" date="2022-05" db="EMBL/GenBank/DDBJ databases">
        <title>An RpoN-dependent PEP-CTERM gene is involved in floc formation of an Aquincola tertiaricarbonis strain.</title>
        <authorList>
            <person name="Qiu D."/>
            <person name="Xia M."/>
        </authorList>
    </citation>
    <scope>NUCLEOTIDE SEQUENCE</scope>
    <source>
        <strain evidence="2">RN12</strain>
    </source>
</reference>
<dbReference type="GO" id="GO:0016787">
    <property type="term" value="F:hydrolase activity"/>
    <property type="evidence" value="ECO:0007669"/>
    <property type="project" value="UniProtKB-KW"/>
</dbReference>
<evidence type="ECO:0000313" key="2">
    <source>
        <dbReference type="EMBL" id="URI07317.1"/>
    </source>
</evidence>
<sequence>MNASLPRILVPACHQTVKGLPSYTVGDKYVEAVRLAGGQVWVVPGLQPQDVADVLSLVDGVLLTGSPSNVHPRHFGQSVHDDTLPLDERRDAWVLPLVRAALVAGTPLFGICRGLQEINVALGGSLHQAVHEVAGLADHRPPAEDEAGGMYAPVHEVLVEPGGLLAGLLQVPRLAVNSLHGQGIAVPAAGLRIEARAPDGLPEAVSVPTAPFALAVQWHPEWRAAENPHSQRLLAAFGSACRRHQARRQRLATERAAAASPPPDHDHDPG</sequence>
<dbReference type="Gene3D" id="3.40.50.880">
    <property type="match status" value="1"/>
</dbReference>
<keyword evidence="2" id="KW-0378">Hydrolase</keyword>
<dbReference type="EMBL" id="CP097635">
    <property type="protein sequence ID" value="URI07317.1"/>
    <property type="molecule type" value="Genomic_DNA"/>
</dbReference>
<dbReference type="CDD" id="cd01745">
    <property type="entry name" value="GATase1_2"/>
    <property type="match status" value="1"/>
</dbReference>
<dbReference type="PROSITE" id="PS51273">
    <property type="entry name" value="GATASE_TYPE_1"/>
    <property type="match status" value="1"/>
</dbReference>
<dbReference type="PANTHER" id="PTHR43235">
    <property type="entry name" value="GLUTAMINE AMIDOTRANSFERASE PB2B2.05-RELATED"/>
    <property type="match status" value="1"/>
</dbReference>
<dbReference type="Pfam" id="PF07722">
    <property type="entry name" value="Peptidase_C26"/>
    <property type="match status" value="1"/>
</dbReference>
<keyword evidence="3" id="KW-1185">Reference proteome</keyword>
<proteinExistence type="predicted"/>
<feature type="region of interest" description="Disordered" evidence="1">
    <location>
        <begin position="245"/>
        <end position="270"/>
    </location>
</feature>
<dbReference type="InterPro" id="IPR011697">
    <property type="entry name" value="Peptidase_C26"/>
</dbReference>
<organism evidence="2 3">
    <name type="scientific">Aquincola tertiaricarbonis</name>
    <dbReference type="NCBI Taxonomy" id="391953"/>
    <lineage>
        <taxon>Bacteria</taxon>
        <taxon>Pseudomonadati</taxon>
        <taxon>Pseudomonadota</taxon>
        <taxon>Betaproteobacteria</taxon>
        <taxon>Burkholderiales</taxon>
        <taxon>Sphaerotilaceae</taxon>
        <taxon>Aquincola</taxon>
    </lineage>
</organism>
<protein>
    <submittedName>
        <fullName evidence="2">Gamma-glutamyl-gamma-aminobutyrate hydrolase family protein</fullName>
    </submittedName>
</protein>
<dbReference type="InterPro" id="IPR029062">
    <property type="entry name" value="Class_I_gatase-like"/>
</dbReference>
<evidence type="ECO:0000313" key="3">
    <source>
        <dbReference type="Proteomes" id="UP001056201"/>
    </source>
</evidence>
<dbReference type="RefSeq" id="WP_250195583.1">
    <property type="nucleotide sequence ID" value="NZ_CP097635.1"/>
</dbReference>
<accession>A0ABY4S602</accession>
<dbReference type="SUPFAM" id="SSF52317">
    <property type="entry name" value="Class I glutamine amidotransferase-like"/>
    <property type="match status" value="1"/>
</dbReference>
<dbReference type="PANTHER" id="PTHR43235:SF1">
    <property type="entry name" value="GLUTAMINE AMIDOTRANSFERASE PB2B2.05-RELATED"/>
    <property type="match status" value="1"/>
</dbReference>
<name>A0ABY4S602_AQUTE</name>
<gene>
    <name evidence="2" type="ORF">MW290_01435</name>
</gene>
<evidence type="ECO:0000256" key="1">
    <source>
        <dbReference type="SAM" id="MobiDB-lite"/>
    </source>
</evidence>
<dbReference type="Proteomes" id="UP001056201">
    <property type="component" value="Chromosome 1"/>
</dbReference>